<dbReference type="RefSeq" id="WP_110309115.1">
    <property type="nucleotide sequence ID" value="NZ_QICL01000001.1"/>
</dbReference>
<organism evidence="3 4">
    <name type="scientific">Dysgonomonas alginatilytica</name>
    <dbReference type="NCBI Taxonomy" id="1605892"/>
    <lineage>
        <taxon>Bacteria</taxon>
        <taxon>Pseudomonadati</taxon>
        <taxon>Bacteroidota</taxon>
        <taxon>Bacteroidia</taxon>
        <taxon>Bacteroidales</taxon>
        <taxon>Dysgonomonadaceae</taxon>
        <taxon>Dysgonomonas</taxon>
    </lineage>
</organism>
<comment type="caution">
    <text evidence="3">The sequence shown here is derived from an EMBL/GenBank/DDBJ whole genome shotgun (WGS) entry which is preliminary data.</text>
</comment>
<dbReference type="Proteomes" id="UP000247973">
    <property type="component" value="Unassembled WGS sequence"/>
</dbReference>
<feature type="region of interest" description="Disordered" evidence="1">
    <location>
        <begin position="93"/>
        <end position="112"/>
    </location>
</feature>
<dbReference type="Gene3D" id="2.30.29.80">
    <property type="match status" value="1"/>
</dbReference>
<dbReference type="PANTHER" id="PTHR40606">
    <property type="match status" value="1"/>
</dbReference>
<sequence>MGKFEIVKRKNGEFQFNLKAGNGQVVLTSEGYTTKANCQNGLDSVKKNAKDDAHYERKEAANKKYYFNLKATNGQIIGTSQMYESEAGREKGIESVKKNAPESTVADLSIEI</sequence>
<feature type="domain" description="DUF1508" evidence="2">
    <location>
        <begin position="10"/>
        <end position="56"/>
    </location>
</feature>
<name>A0A2V3PWD3_9BACT</name>
<dbReference type="EMBL" id="QICL01000001">
    <property type="protein sequence ID" value="PXV69161.1"/>
    <property type="molecule type" value="Genomic_DNA"/>
</dbReference>
<proteinExistence type="predicted"/>
<dbReference type="SUPFAM" id="SSF160113">
    <property type="entry name" value="YegP-like"/>
    <property type="match status" value="2"/>
</dbReference>
<evidence type="ECO:0000313" key="3">
    <source>
        <dbReference type="EMBL" id="PXV69161.1"/>
    </source>
</evidence>
<dbReference type="PANTHER" id="PTHR40606:SF1">
    <property type="entry name" value="UPF0339 PROTEIN YEGP"/>
    <property type="match status" value="1"/>
</dbReference>
<evidence type="ECO:0000256" key="1">
    <source>
        <dbReference type="SAM" id="MobiDB-lite"/>
    </source>
</evidence>
<dbReference type="OrthoDB" id="9802792at2"/>
<dbReference type="AlphaFoldDB" id="A0A2V3PWD3"/>
<evidence type="ECO:0000313" key="4">
    <source>
        <dbReference type="Proteomes" id="UP000247973"/>
    </source>
</evidence>
<gene>
    <name evidence="3" type="ORF">CLV62_101430</name>
</gene>
<dbReference type="InterPro" id="IPR051141">
    <property type="entry name" value="UPF0339_domain"/>
</dbReference>
<dbReference type="InterPro" id="IPR036913">
    <property type="entry name" value="YegP-like_sf"/>
</dbReference>
<protein>
    <recommendedName>
        <fullName evidence="2">DUF1508 domain-containing protein</fullName>
    </recommendedName>
</protein>
<keyword evidence="4" id="KW-1185">Reference proteome</keyword>
<reference evidence="3 4" key="1">
    <citation type="submission" date="2018-03" db="EMBL/GenBank/DDBJ databases">
        <title>Genomic Encyclopedia of Archaeal and Bacterial Type Strains, Phase II (KMG-II): from individual species to whole genera.</title>
        <authorList>
            <person name="Goeker M."/>
        </authorList>
    </citation>
    <scope>NUCLEOTIDE SEQUENCE [LARGE SCALE GENOMIC DNA]</scope>
    <source>
        <strain evidence="3 4">DSM 100214</strain>
    </source>
</reference>
<dbReference type="InterPro" id="IPR010879">
    <property type="entry name" value="DUF1508"/>
</dbReference>
<accession>A0A2V3PWD3</accession>
<evidence type="ECO:0000259" key="2">
    <source>
        <dbReference type="Pfam" id="PF07411"/>
    </source>
</evidence>
<feature type="domain" description="DUF1508" evidence="2">
    <location>
        <begin position="61"/>
        <end position="107"/>
    </location>
</feature>
<dbReference type="Pfam" id="PF07411">
    <property type="entry name" value="DUF1508"/>
    <property type="match status" value="2"/>
</dbReference>